<dbReference type="InterPro" id="IPR036756">
    <property type="entry name" value="H/ACA_rnp_Nop10_sf"/>
</dbReference>
<keyword evidence="3" id="KW-0698">rRNA processing</keyword>
<evidence type="ECO:0000256" key="5">
    <source>
        <dbReference type="ARBA" id="ARBA00030185"/>
    </source>
</evidence>
<dbReference type="Proteomes" id="UP000186817">
    <property type="component" value="Unassembled WGS sequence"/>
</dbReference>
<comment type="similarity">
    <text evidence="1">Belongs to the NOP10 family.</text>
</comment>
<dbReference type="PANTHER" id="PTHR13305:SF0">
    <property type="entry name" value="H_ACA RIBONUCLEOPROTEIN COMPLEX SUBUNIT 3"/>
    <property type="match status" value="1"/>
</dbReference>
<comment type="caution">
    <text evidence="7">The sequence shown here is derived from an EMBL/GenBank/DDBJ whole genome shotgun (WGS) entry which is preliminary data.</text>
</comment>
<dbReference type="GO" id="GO:0031120">
    <property type="term" value="P:snRNA pseudouridine synthesis"/>
    <property type="evidence" value="ECO:0007669"/>
    <property type="project" value="TreeGrafter"/>
</dbReference>
<dbReference type="OrthoDB" id="13807at2759"/>
<dbReference type="Gene3D" id="2.20.28.40">
    <property type="entry name" value="H/ACA ribonucleoprotein complex, subunit Nop10"/>
    <property type="match status" value="1"/>
</dbReference>
<dbReference type="GO" id="GO:0031118">
    <property type="term" value="P:rRNA pseudouridine synthesis"/>
    <property type="evidence" value="ECO:0007669"/>
    <property type="project" value="TreeGrafter"/>
</dbReference>
<dbReference type="InterPro" id="IPR007264">
    <property type="entry name" value="H/ACA_rnp_Nop10"/>
</dbReference>
<dbReference type="GO" id="GO:1904874">
    <property type="term" value="P:positive regulation of telomerase RNA localization to Cajal body"/>
    <property type="evidence" value="ECO:0007669"/>
    <property type="project" value="TreeGrafter"/>
</dbReference>
<evidence type="ECO:0000256" key="2">
    <source>
        <dbReference type="ARBA" id="ARBA00022517"/>
    </source>
</evidence>
<feature type="region of interest" description="Disordered" evidence="6">
    <location>
        <begin position="48"/>
        <end position="78"/>
    </location>
</feature>
<keyword evidence="2" id="KW-0690">Ribosome biogenesis</keyword>
<evidence type="ECO:0000256" key="3">
    <source>
        <dbReference type="ARBA" id="ARBA00022552"/>
    </source>
</evidence>
<accession>A0A1Q9EJL0</accession>
<name>A0A1Q9EJL0_SYMMI</name>
<dbReference type="AlphaFoldDB" id="A0A1Q9EJL0"/>
<evidence type="ECO:0000313" key="7">
    <source>
        <dbReference type="EMBL" id="OLQ07587.1"/>
    </source>
</evidence>
<protein>
    <recommendedName>
        <fullName evidence="5">Nucleolar protein 10</fullName>
    </recommendedName>
</protein>
<dbReference type="Pfam" id="PF04135">
    <property type="entry name" value="Nop10p"/>
    <property type="match status" value="1"/>
</dbReference>
<evidence type="ECO:0000256" key="6">
    <source>
        <dbReference type="SAM" id="MobiDB-lite"/>
    </source>
</evidence>
<dbReference type="PANTHER" id="PTHR13305">
    <property type="entry name" value="RIBOSOME BIOGENESIS PROTEIN NOP10"/>
    <property type="match status" value="1"/>
</dbReference>
<dbReference type="GO" id="GO:0070034">
    <property type="term" value="F:telomerase RNA binding"/>
    <property type="evidence" value="ECO:0007669"/>
    <property type="project" value="TreeGrafter"/>
</dbReference>
<dbReference type="EMBL" id="LSRX01000135">
    <property type="protein sequence ID" value="OLQ07587.1"/>
    <property type="molecule type" value="Genomic_DNA"/>
</dbReference>
<dbReference type="SUPFAM" id="SSF144210">
    <property type="entry name" value="Nop10-like SnoRNP"/>
    <property type="match status" value="1"/>
</dbReference>
<feature type="compositionally biased region" description="Basic and acidic residues" evidence="6">
    <location>
        <begin position="48"/>
        <end position="63"/>
    </location>
</feature>
<proteinExistence type="inferred from homology"/>
<sequence>MLRRVLLPQHFNSQEASADWDPKVSLPADSMQGQEVYTLESIVKVEGEAPTSGERKMQEEEKPTFSAHPARFSPDDKYSEHRCKKRFGVLKTQASRLEVFASSDVSAGSL</sequence>
<organism evidence="7 8">
    <name type="scientific">Symbiodinium microadriaticum</name>
    <name type="common">Dinoflagellate</name>
    <name type="synonym">Zooxanthella microadriatica</name>
    <dbReference type="NCBI Taxonomy" id="2951"/>
    <lineage>
        <taxon>Eukaryota</taxon>
        <taxon>Sar</taxon>
        <taxon>Alveolata</taxon>
        <taxon>Dinophyceae</taxon>
        <taxon>Suessiales</taxon>
        <taxon>Symbiodiniaceae</taxon>
        <taxon>Symbiodinium</taxon>
    </lineage>
</organism>
<dbReference type="GO" id="GO:0030515">
    <property type="term" value="F:snoRNA binding"/>
    <property type="evidence" value="ECO:0007669"/>
    <property type="project" value="InterPro"/>
</dbReference>
<evidence type="ECO:0000313" key="8">
    <source>
        <dbReference type="Proteomes" id="UP000186817"/>
    </source>
</evidence>
<gene>
    <name evidence="7" type="ORF">AK812_SmicGene8983</name>
</gene>
<dbReference type="GO" id="GO:0031429">
    <property type="term" value="C:box H/ACA snoRNP complex"/>
    <property type="evidence" value="ECO:0007669"/>
    <property type="project" value="TreeGrafter"/>
</dbReference>
<reference evidence="7 8" key="1">
    <citation type="submission" date="2016-02" db="EMBL/GenBank/DDBJ databases">
        <title>Genome analysis of coral dinoflagellate symbionts highlights evolutionary adaptations to a symbiotic lifestyle.</title>
        <authorList>
            <person name="Aranda M."/>
            <person name="Li Y."/>
            <person name="Liew Y.J."/>
            <person name="Baumgarten S."/>
            <person name="Simakov O."/>
            <person name="Wilson M."/>
            <person name="Piel J."/>
            <person name="Ashoor H."/>
            <person name="Bougouffa S."/>
            <person name="Bajic V.B."/>
            <person name="Ryu T."/>
            <person name="Ravasi T."/>
            <person name="Bayer T."/>
            <person name="Micklem G."/>
            <person name="Kim H."/>
            <person name="Bhak J."/>
            <person name="Lajeunesse T.C."/>
            <person name="Voolstra C.R."/>
        </authorList>
    </citation>
    <scope>NUCLEOTIDE SEQUENCE [LARGE SCALE GENOMIC DNA]</scope>
    <source>
        <strain evidence="7 8">CCMP2467</strain>
    </source>
</reference>
<evidence type="ECO:0000256" key="4">
    <source>
        <dbReference type="ARBA" id="ARBA00023274"/>
    </source>
</evidence>
<evidence type="ECO:0000256" key="1">
    <source>
        <dbReference type="ARBA" id="ARBA00009462"/>
    </source>
</evidence>
<keyword evidence="4 7" id="KW-0687">Ribonucleoprotein</keyword>
<keyword evidence="8" id="KW-1185">Reference proteome</keyword>